<evidence type="ECO:0000313" key="11">
    <source>
        <dbReference type="Proteomes" id="UP000265020"/>
    </source>
</evidence>
<evidence type="ECO:0000313" key="10">
    <source>
        <dbReference type="Ensembl" id="ENSCVAP00000004314.1"/>
    </source>
</evidence>
<dbReference type="EC" id="2.3.2.27" evidence="2"/>
<evidence type="ECO:0000256" key="1">
    <source>
        <dbReference type="ARBA" id="ARBA00000900"/>
    </source>
</evidence>
<dbReference type="InterPro" id="IPR001841">
    <property type="entry name" value="Znf_RING"/>
</dbReference>
<keyword evidence="5 7" id="KW-0863">Zinc-finger</keyword>
<dbReference type="GO" id="GO:0008270">
    <property type="term" value="F:zinc ion binding"/>
    <property type="evidence" value="ECO:0007669"/>
    <property type="project" value="UniProtKB-KW"/>
</dbReference>
<dbReference type="SMART" id="SM00184">
    <property type="entry name" value="RING"/>
    <property type="match status" value="1"/>
</dbReference>
<reference evidence="10" key="1">
    <citation type="submission" date="2025-08" db="UniProtKB">
        <authorList>
            <consortium name="Ensembl"/>
        </authorList>
    </citation>
    <scope>IDENTIFICATION</scope>
</reference>
<dbReference type="GO" id="GO:0061630">
    <property type="term" value="F:ubiquitin protein ligase activity"/>
    <property type="evidence" value="ECO:0007669"/>
    <property type="project" value="UniProtKB-EC"/>
</dbReference>
<feature type="zinc finger region" description="C3H1-type" evidence="7">
    <location>
        <begin position="46"/>
        <end position="66"/>
    </location>
</feature>
<proteinExistence type="predicted"/>
<dbReference type="Gene3D" id="3.30.40.10">
    <property type="entry name" value="Zinc/RING finger domain, C3HC4 (zinc finger)"/>
    <property type="match status" value="1"/>
</dbReference>
<evidence type="ECO:0000256" key="5">
    <source>
        <dbReference type="ARBA" id="ARBA00022771"/>
    </source>
</evidence>
<dbReference type="PROSITE" id="PS00518">
    <property type="entry name" value="ZF_RING_1"/>
    <property type="match status" value="1"/>
</dbReference>
<evidence type="ECO:0000256" key="3">
    <source>
        <dbReference type="ARBA" id="ARBA00022679"/>
    </source>
</evidence>
<dbReference type="PROSITE" id="PS50103">
    <property type="entry name" value="ZF_C3H1"/>
    <property type="match status" value="3"/>
</dbReference>
<keyword evidence="3" id="KW-0808">Transferase</keyword>
<dbReference type="UniPathway" id="UPA00143"/>
<feature type="domain" description="C3H1-type" evidence="9">
    <location>
        <begin position="280"/>
        <end position="308"/>
    </location>
</feature>
<sequence>RYLFTTSSTLTLPSGHLVWRTQTGHFINGFCRFGLRCKYRHETTPIPASQICRYFQKGGCWYGERCSLSNLIFLSPLPGICISLCLMLATQFRVEGVLCPQQSPPVCPTCLLMQEEDQNQLSVMLMSHPGKDAVDHNQLLMPLLLSKTLGTCQKILLRNSHTVVEHSQGPSKSETQENGATAACSNSVEPLLKSKNVVCGICMENVYEKEEQRNRVFGILPNCNHPFCLKCIKLLTANVLTPSMCICRACPQCRVRSAFYVPNKHWVEGEEKENLITAFKKKLGRCSFFERNGFCPFKKDCLYEHVLDSSHVSFSVRAKYYLNLKGFLWCCVYIIFFLSSQYFSDDSDDDDDSDLADLLNIIINMSLWRQEELDEDLLFFLTEDFGF</sequence>
<dbReference type="SUPFAM" id="SSF90229">
    <property type="entry name" value="CCCH zinc finger"/>
    <property type="match status" value="1"/>
</dbReference>
<evidence type="ECO:0000256" key="7">
    <source>
        <dbReference type="PROSITE-ProRule" id="PRU00723"/>
    </source>
</evidence>
<protein>
    <recommendedName>
        <fullName evidence="2">RING-type E3 ubiquitin transferase</fullName>
        <ecNumber evidence="2">2.3.2.27</ecNumber>
    </recommendedName>
</protein>
<accession>A0A3Q2CGS6</accession>
<dbReference type="STRING" id="28743.ENSCVAP00000004314"/>
<name>A0A3Q2CGS6_CYPVA</name>
<comment type="catalytic activity">
    <reaction evidence="1">
        <text>S-ubiquitinyl-[E2 ubiquitin-conjugating enzyme]-L-cysteine + [acceptor protein]-L-lysine = [E2 ubiquitin-conjugating enzyme]-L-cysteine + N(6)-ubiquitinyl-[acceptor protein]-L-lysine.</text>
        <dbReference type="EC" id="2.3.2.27"/>
    </reaction>
</comment>
<feature type="domain" description="C3H1-type" evidence="9">
    <location>
        <begin position="25"/>
        <end position="44"/>
    </location>
</feature>
<dbReference type="InterPro" id="IPR013083">
    <property type="entry name" value="Znf_RING/FYVE/PHD"/>
</dbReference>
<dbReference type="Proteomes" id="UP000265020">
    <property type="component" value="Unassembled WGS sequence"/>
</dbReference>
<keyword evidence="4 7" id="KW-0479">Metal-binding</keyword>
<evidence type="ECO:0000256" key="6">
    <source>
        <dbReference type="ARBA" id="ARBA00022833"/>
    </source>
</evidence>
<feature type="zinc finger region" description="C3H1-type" evidence="7">
    <location>
        <begin position="25"/>
        <end position="44"/>
    </location>
</feature>
<keyword evidence="11" id="KW-1185">Reference proteome</keyword>
<dbReference type="Ensembl" id="ENSCVAT00000008549.1">
    <property type="protein sequence ID" value="ENSCVAP00000004314.1"/>
    <property type="gene ID" value="ENSCVAG00000005612.1"/>
</dbReference>
<dbReference type="InterPro" id="IPR036855">
    <property type="entry name" value="Znf_CCCH_sf"/>
</dbReference>
<dbReference type="GeneTree" id="ENSGT00950000183077"/>
<evidence type="ECO:0000259" key="9">
    <source>
        <dbReference type="PROSITE" id="PS50103"/>
    </source>
</evidence>
<feature type="domain" description="RING-type" evidence="8">
    <location>
        <begin position="199"/>
        <end position="254"/>
    </location>
</feature>
<dbReference type="InterPro" id="IPR017907">
    <property type="entry name" value="Znf_RING_CS"/>
</dbReference>
<evidence type="ECO:0000259" key="8">
    <source>
        <dbReference type="PROSITE" id="PS50089"/>
    </source>
</evidence>
<feature type="domain" description="C3H1-type" evidence="9">
    <location>
        <begin position="46"/>
        <end position="66"/>
    </location>
</feature>
<dbReference type="InterPro" id="IPR000571">
    <property type="entry name" value="Znf_CCCH"/>
</dbReference>
<dbReference type="PANTHER" id="PTHR11224:SF39">
    <property type="entry name" value="RING-TYPE E3 UBIQUITIN TRANSFERASE"/>
    <property type="match status" value="1"/>
</dbReference>
<dbReference type="SMART" id="SM00356">
    <property type="entry name" value="ZnF_C3H1"/>
    <property type="match status" value="3"/>
</dbReference>
<organism evidence="10 11">
    <name type="scientific">Cyprinodon variegatus</name>
    <name type="common">Sheepshead minnow</name>
    <dbReference type="NCBI Taxonomy" id="28743"/>
    <lineage>
        <taxon>Eukaryota</taxon>
        <taxon>Metazoa</taxon>
        <taxon>Chordata</taxon>
        <taxon>Craniata</taxon>
        <taxon>Vertebrata</taxon>
        <taxon>Euteleostomi</taxon>
        <taxon>Actinopterygii</taxon>
        <taxon>Neopterygii</taxon>
        <taxon>Teleostei</taxon>
        <taxon>Neoteleostei</taxon>
        <taxon>Acanthomorphata</taxon>
        <taxon>Ovalentaria</taxon>
        <taxon>Atherinomorphae</taxon>
        <taxon>Cyprinodontiformes</taxon>
        <taxon>Cyprinodontidae</taxon>
        <taxon>Cyprinodon</taxon>
    </lineage>
</organism>
<dbReference type="PROSITE" id="PS50089">
    <property type="entry name" value="ZF_RING_2"/>
    <property type="match status" value="1"/>
</dbReference>
<dbReference type="AlphaFoldDB" id="A0A3Q2CGS6"/>
<reference evidence="10" key="2">
    <citation type="submission" date="2025-09" db="UniProtKB">
        <authorList>
            <consortium name="Ensembl"/>
        </authorList>
    </citation>
    <scope>IDENTIFICATION</scope>
</reference>
<dbReference type="InterPro" id="IPR045072">
    <property type="entry name" value="MKRN-like"/>
</dbReference>
<dbReference type="Gene3D" id="4.10.1000.10">
    <property type="entry name" value="Zinc finger, CCCH-type"/>
    <property type="match status" value="1"/>
</dbReference>
<dbReference type="GO" id="GO:0000209">
    <property type="term" value="P:protein polyubiquitination"/>
    <property type="evidence" value="ECO:0007669"/>
    <property type="project" value="InterPro"/>
</dbReference>
<feature type="zinc finger region" description="C3H1-type" evidence="7">
    <location>
        <begin position="280"/>
        <end position="308"/>
    </location>
</feature>
<dbReference type="SUPFAM" id="SSF57850">
    <property type="entry name" value="RING/U-box"/>
    <property type="match status" value="1"/>
</dbReference>
<evidence type="ECO:0000256" key="2">
    <source>
        <dbReference type="ARBA" id="ARBA00012483"/>
    </source>
</evidence>
<evidence type="ECO:0000256" key="4">
    <source>
        <dbReference type="ARBA" id="ARBA00022723"/>
    </source>
</evidence>
<dbReference type="PANTHER" id="PTHR11224">
    <property type="entry name" value="MAKORIN-RELATED"/>
    <property type="match status" value="1"/>
</dbReference>
<keyword evidence="6 7" id="KW-0862">Zinc</keyword>